<sequence>MTRDVYRLGQVFSESSLPDVTYVAPAEAQRLKGSLVTPGKHVTLVGPSGSGKSTVAKRALDSAGIDAERVHSFNGRTHAKSRSIIDVFGAELGVATTAEAVEARLRALEMVVIDDVHHLSLEARTELASNLKLWHERGIRLFMIGIAKTSEAILGHDPELAIRNDTWQLGTQSDAFMDALMTKGEQALNIRFDAASRATAIEAANGSPSIFQAICRLSCVEADVMRTAADELQVSVDLPEIGSLVVQQYDGRYLKKVVSLARGRRGARSVHDTYYEIIEQVAKSSKNHISRDELYHAVVTPADPRKKDRIRSSFYRAIKALPTVIEENGLSEVLIYENDTLTIDDPTLRFYLDHLDFSRVKSQVNIRRVGYEYDVAVSFAGSDRAVVDNLVEVLKARGLEVFYDFDQQAQLWGKDLRKELARVYGRQAQYMIVCLSDDYPERDWTTFEFEIGRNAASKRTEDYLLPLVIGTNRPAITGLPATVGHISLSERSMEDVAEYLLEKIATLPPISPSALQLPPAP</sequence>
<evidence type="ECO:0000259" key="1">
    <source>
        <dbReference type="PROSITE" id="PS50104"/>
    </source>
</evidence>
<comment type="caution">
    <text evidence="2">The sequence shown here is derived from an EMBL/GenBank/DDBJ whole genome shotgun (WGS) entry which is preliminary data.</text>
</comment>
<dbReference type="GO" id="GO:0016887">
    <property type="term" value="F:ATP hydrolysis activity"/>
    <property type="evidence" value="ECO:0007669"/>
    <property type="project" value="InterPro"/>
</dbReference>
<organism evidence="2 3">
    <name type="scientific">Promicromonospora sukumoe</name>
    <dbReference type="NCBI Taxonomy" id="88382"/>
    <lineage>
        <taxon>Bacteria</taxon>
        <taxon>Bacillati</taxon>
        <taxon>Actinomycetota</taxon>
        <taxon>Actinomycetes</taxon>
        <taxon>Micrococcales</taxon>
        <taxon>Promicromonosporaceae</taxon>
        <taxon>Promicromonospora</taxon>
    </lineage>
</organism>
<evidence type="ECO:0000313" key="3">
    <source>
        <dbReference type="Proteomes" id="UP000540568"/>
    </source>
</evidence>
<keyword evidence="3" id="KW-1185">Reference proteome</keyword>
<dbReference type="SMART" id="SM00382">
    <property type="entry name" value="AAA"/>
    <property type="match status" value="1"/>
</dbReference>
<dbReference type="Gene3D" id="3.40.50.300">
    <property type="entry name" value="P-loop containing nucleotide triphosphate hydrolases"/>
    <property type="match status" value="1"/>
</dbReference>
<dbReference type="InterPro" id="IPR049945">
    <property type="entry name" value="AAA_22"/>
</dbReference>
<dbReference type="PROSITE" id="PS50104">
    <property type="entry name" value="TIR"/>
    <property type="match status" value="1"/>
</dbReference>
<dbReference type="EMBL" id="JACGWV010000001">
    <property type="protein sequence ID" value="MBA8809237.1"/>
    <property type="molecule type" value="Genomic_DNA"/>
</dbReference>
<dbReference type="InterPro" id="IPR035897">
    <property type="entry name" value="Toll_tir_struct_dom_sf"/>
</dbReference>
<evidence type="ECO:0000313" key="2">
    <source>
        <dbReference type="EMBL" id="MBA8809237.1"/>
    </source>
</evidence>
<dbReference type="CDD" id="cd00009">
    <property type="entry name" value="AAA"/>
    <property type="match status" value="1"/>
</dbReference>
<dbReference type="RefSeq" id="WP_182617965.1">
    <property type="nucleotide sequence ID" value="NZ_BAAATF010000003.1"/>
</dbReference>
<proteinExistence type="predicted"/>
<dbReference type="Gene3D" id="3.40.50.10140">
    <property type="entry name" value="Toll/interleukin-1 receptor homology (TIR) domain"/>
    <property type="match status" value="1"/>
</dbReference>
<feature type="domain" description="TIR" evidence="1">
    <location>
        <begin position="371"/>
        <end position="504"/>
    </location>
</feature>
<protein>
    <recommendedName>
        <fullName evidence="1">TIR domain-containing protein</fullName>
    </recommendedName>
</protein>
<accession>A0A7W3JAF0</accession>
<reference evidence="2 3" key="1">
    <citation type="submission" date="2020-07" db="EMBL/GenBank/DDBJ databases">
        <title>Sequencing the genomes of 1000 actinobacteria strains.</title>
        <authorList>
            <person name="Klenk H.-P."/>
        </authorList>
    </citation>
    <scope>NUCLEOTIDE SEQUENCE [LARGE SCALE GENOMIC DNA]</scope>
    <source>
        <strain evidence="2 3">DSM 44121</strain>
    </source>
</reference>
<dbReference type="Proteomes" id="UP000540568">
    <property type="component" value="Unassembled WGS sequence"/>
</dbReference>
<dbReference type="GO" id="GO:0007165">
    <property type="term" value="P:signal transduction"/>
    <property type="evidence" value="ECO:0007669"/>
    <property type="project" value="InterPro"/>
</dbReference>
<gene>
    <name evidence="2" type="ORF">FHX71_003179</name>
</gene>
<dbReference type="InterPro" id="IPR003593">
    <property type="entry name" value="AAA+_ATPase"/>
</dbReference>
<dbReference type="InterPro" id="IPR000157">
    <property type="entry name" value="TIR_dom"/>
</dbReference>
<dbReference type="SUPFAM" id="SSF52200">
    <property type="entry name" value="Toll/Interleukin receptor TIR domain"/>
    <property type="match status" value="1"/>
</dbReference>
<name>A0A7W3JAF0_9MICO</name>
<dbReference type="InterPro" id="IPR027417">
    <property type="entry name" value="P-loop_NTPase"/>
</dbReference>
<dbReference type="SUPFAM" id="SSF52540">
    <property type="entry name" value="P-loop containing nucleoside triphosphate hydrolases"/>
    <property type="match status" value="1"/>
</dbReference>
<dbReference type="Pfam" id="PF13676">
    <property type="entry name" value="TIR_2"/>
    <property type="match status" value="1"/>
</dbReference>
<dbReference type="AlphaFoldDB" id="A0A7W3JAF0"/>
<dbReference type="Pfam" id="PF13401">
    <property type="entry name" value="AAA_22"/>
    <property type="match status" value="1"/>
</dbReference>